<evidence type="ECO:0000256" key="3">
    <source>
        <dbReference type="ARBA" id="ARBA00023163"/>
    </source>
</evidence>
<dbReference type="PANTHER" id="PTHR23351">
    <property type="entry name" value="FOS TRANSCRIPTION FACTOR-RELATED"/>
    <property type="match status" value="1"/>
</dbReference>
<dbReference type="Pfam" id="PF00170">
    <property type="entry name" value="bZIP_1"/>
    <property type="match status" value="1"/>
</dbReference>
<feature type="compositionally biased region" description="Basic residues" evidence="4">
    <location>
        <begin position="159"/>
        <end position="169"/>
    </location>
</feature>
<organism evidence="6 7">
    <name type="scientific">Apiospora aurea</name>
    <dbReference type="NCBI Taxonomy" id="335848"/>
    <lineage>
        <taxon>Eukaryota</taxon>
        <taxon>Fungi</taxon>
        <taxon>Dikarya</taxon>
        <taxon>Ascomycota</taxon>
        <taxon>Pezizomycotina</taxon>
        <taxon>Sordariomycetes</taxon>
        <taxon>Xylariomycetidae</taxon>
        <taxon>Amphisphaeriales</taxon>
        <taxon>Apiosporaceae</taxon>
        <taxon>Apiospora</taxon>
    </lineage>
</organism>
<feature type="compositionally biased region" description="Polar residues" evidence="4">
    <location>
        <begin position="59"/>
        <end position="101"/>
    </location>
</feature>
<evidence type="ECO:0000313" key="6">
    <source>
        <dbReference type="EMBL" id="KAK7966105.1"/>
    </source>
</evidence>
<evidence type="ECO:0000256" key="4">
    <source>
        <dbReference type="SAM" id="MobiDB-lite"/>
    </source>
</evidence>
<feature type="region of interest" description="Disordered" evidence="4">
    <location>
        <begin position="1"/>
        <end position="193"/>
    </location>
</feature>
<keyword evidence="7" id="KW-1185">Reference proteome</keyword>
<keyword evidence="3" id="KW-0804">Transcription</keyword>
<name>A0ABR1QVJ7_9PEZI</name>
<dbReference type="SUPFAM" id="SSF57959">
    <property type="entry name" value="Leucine zipper domain"/>
    <property type="match status" value="1"/>
</dbReference>
<feature type="compositionally biased region" description="Polar residues" evidence="4">
    <location>
        <begin position="1"/>
        <end position="13"/>
    </location>
</feature>
<dbReference type="PROSITE" id="PS50217">
    <property type="entry name" value="BZIP"/>
    <property type="match status" value="1"/>
</dbReference>
<feature type="compositionally biased region" description="Polar residues" evidence="4">
    <location>
        <begin position="299"/>
        <end position="322"/>
    </location>
</feature>
<evidence type="ECO:0000313" key="7">
    <source>
        <dbReference type="Proteomes" id="UP001391051"/>
    </source>
</evidence>
<feature type="compositionally biased region" description="Pro residues" evidence="4">
    <location>
        <begin position="147"/>
        <end position="158"/>
    </location>
</feature>
<dbReference type="CDD" id="cd14687">
    <property type="entry name" value="bZIP_ATF2"/>
    <property type="match status" value="1"/>
</dbReference>
<accession>A0ABR1QVJ7</accession>
<dbReference type="SMART" id="SM00338">
    <property type="entry name" value="BRLZ"/>
    <property type="match status" value="1"/>
</dbReference>
<dbReference type="PROSITE" id="PS00036">
    <property type="entry name" value="BZIP_BASIC"/>
    <property type="match status" value="1"/>
</dbReference>
<keyword evidence="2" id="KW-0238">DNA-binding</keyword>
<comment type="caution">
    <text evidence="6">The sequence shown here is derived from an EMBL/GenBank/DDBJ whole genome shotgun (WGS) entry which is preliminary data.</text>
</comment>
<dbReference type="Gene3D" id="1.20.5.170">
    <property type="match status" value="1"/>
</dbReference>
<evidence type="ECO:0000256" key="2">
    <source>
        <dbReference type="ARBA" id="ARBA00023125"/>
    </source>
</evidence>
<reference evidence="6 7" key="1">
    <citation type="submission" date="2023-01" db="EMBL/GenBank/DDBJ databases">
        <title>Analysis of 21 Apiospora genomes using comparative genomics revels a genus with tremendous synthesis potential of carbohydrate active enzymes and secondary metabolites.</title>
        <authorList>
            <person name="Sorensen T."/>
        </authorList>
    </citation>
    <scope>NUCLEOTIDE SEQUENCE [LARGE SCALE GENOMIC DNA]</scope>
    <source>
        <strain evidence="6 7">CBS 24483</strain>
    </source>
</reference>
<dbReference type="PANTHER" id="PTHR23351:SF24">
    <property type="entry name" value="ACTIVATING TRANSCRIPTION FACTOR 3-RELATED"/>
    <property type="match status" value="1"/>
</dbReference>
<dbReference type="InterPro" id="IPR000837">
    <property type="entry name" value="AP-1"/>
</dbReference>
<sequence>MEESSQLFSYSIDNDSDGEYHVPDDSGAGAHDYDQYFPSTTFPPLEDFKVPIRPHASPIQPSVGSLSSGSTHAHPQSGVNMHTWTSTNQGQGRQLQVPSTYGTTLESPGLSSGSSTTPDTRQSQAITPDNRPGSRNVSIQPKIDSVFPPPLPPGPILPPRKRRPRKPKPKPQLTVEEEEAKKNKTLERNRVAASKCREKKKDWTKDLEETKIGLESQNAHLHMEYSTLVNEVSEIRAQLMTHADCHDANIDKWFENEAKRFVLGAGERYDAMLGAAPGPSSSNLDPAPGSVSVPAYEATGSSSHFDPSTYQTSLSQPQSTAMPSSPVFFQNNVSSASEFQSNPNDDFAVHITRQTSVPLPQVALNQGSPSLQGTLSNDPGGEYLTDADFSYGAFQAMQEDVPENENDLGFSHGVI</sequence>
<feature type="region of interest" description="Disordered" evidence="4">
    <location>
        <begin position="278"/>
        <end position="322"/>
    </location>
</feature>
<feature type="domain" description="BZIP" evidence="5">
    <location>
        <begin position="179"/>
        <end position="242"/>
    </location>
</feature>
<dbReference type="InterPro" id="IPR004827">
    <property type="entry name" value="bZIP"/>
</dbReference>
<feature type="compositionally biased region" description="Polar residues" evidence="4">
    <location>
        <begin position="121"/>
        <end position="139"/>
    </location>
</feature>
<dbReference type="EMBL" id="JAQQWE010000001">
    <property type="protein sequence ID" value="KAK7966105.1"/>
    <property type="molecule type" value="Genomic_DNA"/>
</dbReference>
<dbReference type="RefSeq" id="XP_066705497.1">
    <property type="nucleotide sequence ID" value="XM_066836604.1"/>
</dbReference>
<gene>
    <name evidence="6" type="ORF">PG986_000382</name>
</gene>
<proteinExistence type="predicted"/>
<feature type="compositionally biased region" description="Basic and acidic residues" evidence="4">
    <location>
        <begin position="179"/>
        <end position="193"/>
    </location>
</feature>
<feature type="compositionally biased region" description="Low complexity" evidence="4">
    <location>
        <begin position="102"/>
        <end position="120"/>
    </location>
</feature>
<evidence type="ECO:0000259" key="5">
    <source>
        <dbReference type="PROSITE" id="PS50217"/>
    </source>
</evidence>
<dbReference type="GeneID" id="92069666"/>
<evidence type="ECO:0000256" key="1">
    <source>
        <dbReference type="ARBA" id="ARBA00023015"/>
    </source>
</evidence>
<keyword evidence="1" id="KW-0805">Transcription regulation</keyword>
<dbReference type="InterPro" id="IPR046347">
    <property type="entry name" value="bZIP_sf"/>
</dbReference>
<protein>
    <recommendedName>
        <fullName evidence="5">BZIP domain-containing protein</fullName>
    </recommendedName>
</protein>
<dbReference type="Proteomes" id="UP001391051">
    <property type="component" value="Unassembled WGS sequence"/>
</dbReference>